<dbReference type="AlphaFoldDB" id="A0AAD9R020"/>
<comment type="caution">
    <text evidence="4">The sequence shown here is derived from an EMBL/GenBank/DDBJ whole genome shotgun (WGS) entry which is preliminary data.</text>
</comment>
<dbReference type="PANTHER" id="PTHR23080">
    <property type="entry name" value="THAP DOMAIN PROTEIN"/>
    <property type="match status" value="1"/>
</dbReference>
<sequence>MADKGFTIRDELAAVGRCLVLPHFLSGKRQFSQEEAEHNKEIASLRIHVDRYMERLKNWHIFDRPIPISLSDIASDIWELVVCLSNSHPPMIKSLFEGIIEDIYNLTLVGFRTSNKKASVNCVACAFSMGCRISAACVLAMGHRISAVCVLVMCCRISEAYDLAMGRRISVVGVLSMGRRISVACVLNMGCRISAACVLAMVFRISAAYVLTR</sequence>
<reference evidence="4" key="1">
    <citation type="journal article" date="2023" name="G3 (Bethesda)">
        <title>Whole genome assembly and annotation of the endangered Caribbean coral Acropora cervicornis.</title>
        <authorList>
            <person name="Selwyn J.D."/>
            <person name="Vollmer S.V."/>
        </authorList>
    </citation>
    <scope>NUCLEOTIDE SEQUENCE</scope>
    <source>
        <strain evidence="4">K2</strain>
    </source>
</reference>
<evidence type="ECO:0000313" key="5">
    <source>
        <dbReference type="Proteomes" id="UP001249851"/>
    </source>
</evidence>
<dbReference type="InterPro" id="IPR027806">
    <property type="entry name" value="HARBI1_dom"/>
</dbReference>
<evidence type="ECO:0000256" key="1">
    <source>
        <dbReference type="ARBA" id="ARBA00001968"/>
    </source>
</evidence>
<dbReference type="GO" id="GO:0046872">
    <property type="term" value="F:metal ion binding"/>
    <property type="evidence" value="ECO:0007669"/>
    <property type="project" value="UniProtKB-KW"/>
</dbReference>
<name>A0AAD9R020_ACRCE</name>
<evidence type="ECO:0000313" key="4">
    <source>
        <dbReference type="EMBL" id="KAK2570280.1"/>
    </source>
</evidence>
<dbReference type="PANTHER" id="PTHR23080:SF143">
    <property type="entry name" value="SI:DKEY-56D12.4"/>
    <property type="match status" value="1"/>
</dbReference>
<reference evidence="4" key="2">
    <citation type="journal article" date="2023" name="Science">
        <title>Genomic signatures of disease resistance in endangered staghorn corals.</title>
        <authorList>
            <person name="Vollmer S.V."/>
            <person name="Selwyn J.D."/>
            <person name="Despard B.A."/>
            <person name="Roesel C.L."/>
        </authorList>
    </citation>
    <scope>NUCLEOTIDE SEQUENCE</scope>
    <source>
        <strain evidence="4">K2</strain>
    </source>
</reference>
<evidence type="ECO:0000256" key="2">
    <source>
        <dbReference type="ARBA" id="ARBA00022723"/>
    </source>
</evidence>
<accession>A0AAD9R020</accession>
<dbReference type="Pfam" id="PF13359">
    <property type="entry name" value="DDE_Tnp_4"/>
    <property type="match status" value="1"/>
</dbReference>
<dbReference type="EMBL" id="JARQWQ010000008">
    <property type="protein sequence ID" value="KAK2570280.1"/>
    <property type="molecule type" value="Genomic_DNA"/>
</dbReference>
<gene>
    <name evidence="4" type="ORF">P5673_005066</name>
</gene>
<comment type="cofactor">
    <cofactor evidence="1">
        <name>a divalent metal cation</name>
        <dbReference type="ChEBI" id="CHEBI:60240"/>
    </cofactor>
</comment>
<organism evidence="4 5">
    <name type="scientific">Acropora cervicornis</name>
    <name type="common">Staghorn coral</name>
    <dbReference type="NCBI Taxonomy" id="6130"/>
    <lineage>
        <taxon>Eukaryota</taxon>
        <taxon>Metazoa</taxon>
        <taxon>Cnidaria</taxon>
        <taxon>Anthozoa</taxon>
        <taxon>Hexacorallia</taxon>
        <taxon>Scleractinia</taxon>
        <taxon>Astrocoeniina</taxon>
        <taxon>Acroporidae</taxon>
        <taxon>Acropora</taxon>
    </lineage>
</organism>
<dbReference type="Proteomes" id="UP001249851">
    <property type="component" value="Unassembled WGS sequence"/>
</dbReference>
<protein>
    <recommendedName>
        <fullName evidence="3">DDE Tnp4 domain-containing protein</fullName>
    </recommendedName>
</protein>
<keyword evidence="5" id="KW-1185">Reference proteome</keyword>
<feature type="domain" description="DDE Tnp4" evidence="3">
    <location>
        <begin position="1"/>
        <end position="86"/>
    </location>
</feature>
<evidence type="ECO:0000259" key="3">
    <source>
        <dbReference type="Pfam" id="PF13359"/>
    </source>
</evidence>
<keyword evidence="2" id="KW-0479">Metal-binding</keyword>
<proteinExistence type="predicted"/>